<evidence type="ECO:0000259" key="3">
    <source>
        <dbReference type="Pfam" id="PF01590"/>
    </source>
</evidence>
<evidence type="ECO:0000313" key="5">
    <source>
        <dbReference type="Proteomes" id="UP001332931"/>
    </source>
</evidence>
<sequence>MEKDVRQAEATGAPKAAAPSAAAGAPDYPLLARSLASLAEGEPHWLPTLANASALLWERLPRLNWAGFYLIDDRGDLLLGPFQGSLACVRIKLGSGVCGTAAAEDRTLRVPDVHRFAGHIACDAASNSEIVVPLHDGTGAVVGVLDLDSPILDRFSPEDQAGLELFCRTLERCCRLSSLPRA</sequence>
<keyword evidence="5" id="KW-1185">Reference proteome</keyword>
<feature type="domain" description="GAF" evidence="3">
    <location>
        <begin position="65"/>
        <end position="171"/>
    </location>
</feature>
<dbReference type="SUPFAM" id="SSF55781">
    <property type="entry name" value="GAF domain-like"/>
    <property type="match status" value="1"/>
</dbReference>
<dbReference type="RefSeq" id="WP_330958452.1">
    <property type="nucleotide sequence ID" value="NZ_JAZGJQ010000007.1"/>
</dbReference>
<dbReference type="PROSITE" id="PS01320">
    <property type="entry name" value="UPF0067"/>
    <property type="match status" value="1"/>
</dbReference>
<proteinExistence type="inferred from homology"/>
<comment type="caution">
    <text evidence="4">The sequence shown here is derived from an EMBL/GenBank/DDBJ whole genome shotgun (WGS) entry which is preliminary data.</text>
</comment>
<comment type="similarity">
    <text evidence="1">Belongs to the free Met sulfoxide reductase family.</text>
</comment>
<accession>A0ABU7RAR2</accession>
<dbReference type="Pfam" id="PF01590">
    <property type="entry name" value="GAF"/>
    <property type="match status" value="1"/>
</dbReference>
<dbReference type="Proteomes" id="UP001332931">
    <property type="component" value="Unassembled WGS sequence"/>
</dbReference>
<organism evidence="4 5">
    <name type="scientific">Olsenella absiana</name>
    <dbReference type="NCBI Taxonomy" id="3115222"/>
    <lineage>
        <taxon>Bacteria</taxon>
        <taxon>Bacillati</taxon>
        <taxon>Actinomycetota</taxon>
        <taxon>Coriobacteriia</taxon>
        <taxon>Coriobacteriales</taxon>
        <taxon>Atopobiaceae</taxon>
        <taxon>Olsenella</taxon>
    </lineage>
</organism>
<gene>
    <name evidence="4" type="ORF">VXJ25_06780</name>
</gene>
<dbReference type="InterPro" id="IPR029016">
    <property type="entry name" value="GAF-like_dom_sf"/>
</dbReference>
<feature type="compositionally biased region" description="Low complexity" evidence="2">
    <location>
        <begin position="8"/>
        <end position="23"/>
    </location>
</feature>
<name>A0ABU7RAR2_9ACTN</name>
<dbReference type="PANTHER" id="PTHR21021:SF15">
    <property type="entry name" value="FREE METHIONINE-R-SULFOXIDE REDUCTASE"/>
    <property type="match status" value="1"/>
</dbReference>
<evidence type="ECO:0000256" key="2">
    <source>
        <dbReference type="SAM" id="MobiDB-lite"/>
    </source>
</evidence>
<dbReference type="InterPro" id="IPR051330">
    <property type="entry name" value="Phosphatase_reg/MetRdx"/>
</dbReference>
<feature type="region of interest" description="Disordered" evidence="2">
    <location>
        <begin position="1"/>
        <end position="23"/>
    </location>
</feature>
<dbReference type="PANTHER" id="PTHR21021">
    <property type="entry name" value="GAF/PUTATIVE CYTOSKELETAL PROTEIN"/>
    <property type="match status" value="1"/>
</dbReference>
<evidence type="ECO:0000313" key="4">
    <source>
        <dbReference type="EMBL" id="MEE6147683.1"/>
    </source>
</evidence>
<dbReference type="InterPro" id="IPR000614">
    <property type="entry name" value="FRMsr_CS"/>
</dbReference>
<dbReference type="InterPro" id="IPR003018">
    <property type="entry name" value="GAF"/>
</dbReference>
<dbReference type="EMBL" id="JAZGJQ010000007">
    <property type="protein sequence ID" value="MEE6147683.1"/>
    <property type="molecule type" value="Genomic_DNA"/>
</dbReference>
<reference evidence="4 5" key="1">
    <citation type="submission" date="2024-01" db="EMBL/GenBank/DDBJ databases">
        <title>Description of Olsenella sp. nov., isolated from pig feces.</title>
        <authorList>
            <person name="Chang Y.-H."/>
        </authorList>
    </citation>
    <scope>NUCLEOTIDE SEQUENCE [LARGE SCALE GENOMIC DNA]</scope>
    <source>
        <strain evidence="4 5">YH-ols2223</strain>
    </source>
</reference>
<evidence type="ECO:0000256" key="1">
    <source>
        <dbReference type="ARBA" id="ARBA00038454"/>
    </source>
</evidence>
<dbReference type="Gene3D" id="3.30.450.40">
    <property type="match status" value="1"/>
</dbReference>
<protein>
    <submittedName>
        <fullName evidence="4">GAF domain-containing protein</fullName>
    </submittedName>
</protein>